<name>A0A917U7Q7_9ACTN</name>
<feature type="region of interest" description="Disordered" evidence="1">
    <location>
        <begin position="1"/>
        <end position="48"/>
    </location>
</feature>
<reference evidence="2" key="2">
    <citation type="submission" date="2020-09" db="EMBL/GenBank/DDBJ databases">
        <authorList>
            <person name="Sun Q."/>
            <person name="Ohkuma M."/>
        </authorList>
    </citation>
    <scope>NUCLEOTIDE SEQUENCE</scope>
    <source>
        <strain evidence="2">JCM 19831</strain>
    </source>
</reference>
<dbReference type="Proteomes" id="UP000642070">
    <property type="component" value="Unassembled WGS sequence"/>
</dbReference>
<reference evidence="2" key="1">
    <citation type="journal article" date="2014" name="Int. J. Syst. Evol. Microbiol.">
        <title>Complete genome sequence of Corynebacterium casei LMG S-19264T (=DSM 44701T), isolated from a smear-ripened cheese.</title>
        <authorList>
            <consortium name="US DOE Joint Genome Institute (JGI-PGF)"/>
            <person name="Walter F."/>
            <person name="Albersmeier A."/>
            <person name="Kalinowski J."/>
            <person name="Ruckert C."/>
        </authorList>
    </citation>
    <scope>NUCLEOTIDE SEQUENCE</scope>
    <source>
        <strain evidence="2">JCM 19831</strain>
    </source>
</reference>
<dbReference type="Pfam" id="PF09957">
    <property type="entry name" value="VapB_antitoxin"/>
    <property type="match status" value="1"/>
</dbReference>
<feature type="compositionally biased region" description="Acidic residues" evidence="1">
    <location>
        <begin position="36"/>
        <end position="48"/>
    </location>
</feature>
<protein>
    <submittedName>
        <fullName evidence="2">Uncharacterized protein</fullName>
    </submittedName>
</protein>
<dbReference type="RefSeq" id="WP_190254514.1">
    <property type="nucleotide sequence ID" value="NZ_BMPI01000043.1"/>
</dbReference>
<comment type="caution">
    <text evidence="2">The sequence shown here is derived from an EMBL/GenBank/DDBJ whole genome shotgun (WGS) entry which is preliminary data.</text>
</comment>
<evidence type="ECO:0000313" key="2">
    <source>
        <dbReference type="EMBL" id="GGM60354.1"/>
    </source>
</evidence>
<evidence type="ECO:0000313" key="3">
    <source>
        <dbReference type="Proteomes" id="UP000642070"/>
    </source>
</evidence>
<dbReference type="InterPro" id="IPR019239">
    <property type="entry name" value="VapB_antitoxin"/>
</dbReference>
<accession>A0A917U7Q7</accession>
<proteinExistence type="predicted"/>
<evidence type="ECO:0000256" key="1">
    <source>
        <dbReference type="SAM" id="MobiDB-lite"/>
    </source>
</evidence>
<organism evidence="2 3">
    <name type="scientific">Dactylosporangium sucinum</name>
    <dbReference type="NCBI Taxonomy" id="1424081"/>
    <lineage>
        <taxon>Bacteria</taxon>
        <taxon>Bacillati</taxon>
        <taxon>Actinomycetota</taxon>
        <taxon>Actinomycetes</taxon>
        <taxon>Micromonosporales</taxon>
        <taxon>Micromonosporaceae</taxon>
        <taxon>Dactylosporangium</taxon>
    </lineage>
</organism>
<sequence>MTETVITAETDPDPDIDEATPDETPAETSADTTAETPDEQDEPPIDEELLAEAGRGLGTTSRNEIINGALREYVERKRTQRSEALERVQELADEGAFDFDRIDEVDQ</sequence>
<dbReference type="EMBL" id="BMPI01000043">
    <property type="protein sequence ID" value="GGM60354.1"/>
    <property type="molecule type" value="Genomic_DNA"/>
</dbReference>
<feature type="compositionally biased region" description="Acidic residues" evidence="1">
    <location>
        <begin position="10"/>
        <end position="25"/>
    </location>
</feature>
<gene>
    <name evidence="2" type="ORF">GCM10007977_072320</name>
</gene>
<dbReference type="AlphaFoldDB" id="A0A917U7Q7"/>
<keyword evidence="3" id="KW-1185">Reference proteome</keyword>